<dbReference type="EMBL" id="SNYF01000009">
    <property type="protein sequence ID" value="TDQ14789.1"/>
    <property type="molecule type" value="Genomic_DNA"/>
</dbReference>
<reference evidence="1 2" key="1">
    <citation type="submission" date="2019-03" db="EMBL/GenBank/DDBJ databases">
        <title>Genomic Encyclopedia of Type Strains, Phase III (KMG-III): the genomes of soil and plant-associated and newly described type strains.</title>
        <authorList>
            <person name="Whitman W."/>
        </authorList>
    </citation>
    <scope>NUCLEOTIDE SEQUENCE [LARGE SCALE GENOMIC DNA]</scope>
    <source>
        <strain evidence="1 2">CECT 8446</strain>
    </source>
</reference>
<sequence length="142" mass="16019">MMKIYLFSMFLILVGCSNPRNIDLNKVEDFSKNEPKIFIPNAGCPGCISLAEEFLLKNKGSNCVSFILVNVLSEKQLKIKLGYDVLDHFNIKVQHGEIFDDYGVSGFYPFIVYSSGEVDEISSVNESSLDKLEEYLKNNCSL</sequence>
<proteinExistence type="predicted"/>
<gene>
    <name evidence="1" type="ORF">DFQ04_3383</name>
</gene>
<organism evidence="1 2">
    <name type="scientific">Algoriphagus boseongensis</name>
    <dbReference type="NCBI Taxonomy" id="1442587"/>
    <lineage>
        <taxon>Bacteria</taxon>
        <taxon>Pseudomonadati</taxon>
        <taxon>Bacteroidota</taxon>
        <taxon>Cytophagia</taxon>
        <taxon>Cytophagales</taxon>
        <taxon>Cyclobacteriaceae</taxon>
        <taxon>Algoriphagus</taxon>
    </lineage>
</organism>
<keyword evidence="2" id="KW-1185">Reference proteome</keyword>
<accession>A0A4R6T572</accession>
<dbReference type="AlphaFoldDB" id="A0A4R6T572"/>
<evidence type="ECO:0000313" key="1">
    <source>
        <dbReference type="EMBL" id="TDQ14789.1"/>
    </source>
</evidence>
<name>A0A4R6T572_9BACT</name>
<protein>
    <submittedName>
        <fullName evidence="1">Uncharacterized protein</fullName>
    </submittedName>
</protein>
<evidence type="ECO:0000313" key="2">
    <source>
        <dbReference type="Proteomes" id="UP000294535"/>
    </source>
</evidence>
<dbReference type="Proteomes" id="UP000294535">
    <property type="component" value="Unassembled WGS sequence"/>
</dbReference>
<comment type="caution">
    <text evidence="1">The sequence shown here is derived from an EMBL/GenBank/DDBJ whole genome shotgun (WGS) entry which is preliminary data.</text>
</comment>
<dbReference type="PROSITE" id="PS51257">
    <property type="entry name" value="PROKAR_LIPOPROTEIN"/>
    <property type="match status" value="1"/>
</dbReference>